<feature type="transmembrane region" description="Helical" evidence="7">
    <location>
        <begin position="309"/>
        <end position="330"/>
    </location>
</feature>
<evidence type="ECO:0000256" key="2">
    <source>
        <dbReference type="ARBA" id="ARBA00022448"/>
    </source>
</evidence>
<feature type="transmembrane region" description="Helical" evidence="7">
    <location>
        <begin position="151"/>
        <end position="176"/>
    </location>
</feature>
<evidence type="ECO:0000256" key="5">
    <source>
        <dbReference type="ARBA" id="ARBA00023136"/>
    </source>
</evidence>
<dbReference type="InterPro" id="IPR036259">
    <property type="entry name" value="MFS_trans_sf"/>
</dbReference>
<evidence type="ECO:0000256" key="4">
    <source>
        <dbReference type="ARBA" id="ARBA00022989"/>
    </source>
</evidence>
<dbReference type="InterPro" id="IPR011701">
    <property type="entry name" value="MFS"/>
</dbReference>
<dbReference type="Pfam" id="PF07690">
    <property type="entry name" value="MFS_1"/>
    <property type="match status" value="1"/>
</dbReference>
<evidence type="ECO:0000313" key="8">
    <source>
        <dbReference type="Ensembl" id="ENSPMRP00000024574.1"/>
    </source>
</evidence>
<feature type="transmembrane region" description="Helical" evidence="7">
    <location>
        <begin position="62"/>
        <end position="86"/>
    </location>
</feature>
<dbReference type="GO" id="GO:0016020">
    <property type="term" value="C:membrane"/>
    <property type="evidence" value="ECO:0007669"/>
    <property type="project" value="UniProtKB-SubCell"/>
</dbReference>
<evidence type="ECO:0000256" key="6">
    <source>
        <dbReference type="ARBA" id="ARBA00024338"/>
    </source>
</evidence>
<keyword evidence="3 7" id="KW-0812">Transmembrane</keyword>
<keyword evidence="5 7" id="KW-0472">Membrane</keyword>
<protein>
    <recommendedName>
        <fullName evidence="10">Sphingolipid transporter 3 (putative)</fullName>
    </recommendedName>
</protein>
<dbReference type="GeneTree" id="ENSGT00390000005976"/>
<evidence type="ECO:0000313" key="9">
    <source>
        <dbReference type="Proteomes" id="UP000472272"/>
    </source>
</evidence>
<keyword evidence="4 7" id="KW-1133">Transmembrane helix</keyword>
<dbReference type="Ensembl" id="ENSPMRT00000026075.1">
    <property type="protein sequence ID" value="ENSPMRP00000024574.1"/>
    <property type="gene ID" value="ENSPMRG00000015862.1"/>
</dbReference>
<dbReference type="Gene3D" id="1.20.1250.20">
    <property type="entry name" value="MFS general substrate transporter like domains"/>
    <property type="match status" value="1"/>
</dbReference>
<reference evidence="8" key="2">
    <citation type="submission" date="2025-08" db="UniProtKB">
        <authorList>
            <consortium name="Ensembl"/>
        </authorList>
    </citation>
    <scope>IDENTIFICATION</scope>
</reference>
<reference evidence="8 9" key="1">
    <citation type="journal article" date="2019" name="Proc. Natl. Acad. Sci. U.S.A.">
        <title>Regulatory changes in pterin and carotenoid genes underlie balanced color polymorphisms in the wall lizard.</title>
        <authorList>
            <person name="Andrade P."/>
            <person name="Pinho C."/>
            <person name="Perez I de Lanuza G."/>
            <person name="Afonso S."/>
            <person name="Brejcha J."/>
            <person name="Rubin C.J."/>
            <person name="Wallerman O."/>
            <person name="Pereira P."/>
            <person name="Sabatino S.J."/>
            <person name="Bellati A."/>
            <person name="Pellitteri-Rosa D."/>
            <person name="Bosakova Z."/>
            <person name="Bunikis I."/>
            <person name="Carretero M.A."/>
            <person name="Feiner N."/>
            <person name="Marsik P."/>
            <person name="Pauperio F."/>
            <person name="Salvi D."/>
            <person name="Soler L."/>
            <person name="While G.M."/>
            <person name="Uller T."/>
            <person name="Font E."/>
            <person name="Andersson L."/>
            <person name="Carneiro M."/>
        </authorList>
    </citation>
    <scope>NUCLEOTIDE SEQUENCE</scope>
</reference>
<comment type="subcellular location">
    <subcellularLocation>
        <location evidence="1">Membrane</location>
        <topology evidence="1">Multi-pass membrane protein</topology>
    </subcellularLocation>
</comment>
<comment type="similarity">
    <text evidence="6">Belongs to the major facilitator superfamily. Spinster (TC 2.A.1.49) family.</text>
</comment>
<dbReference type="OMA" id="TEVDCHA"/>
<reference evidence="8" key="3">
    <citation type="submission" date="2025-09" db="UniProtKB">
        <authorList>
            <consortium name="Ensembl"/>
        </authorList>
    </citation>
    <scope>IDENTIFICATION</scope>
</reference>
<dbReference type="PANTHER" id="PTHR23505">
    <property type="entry name" value="SPINSTER"/>
    <property type="match status" value="1"/>
</dbReference>
<feature type="transmembrane region" description="Helical" evidence="7">
    <location>
        <begin position="226"/>
        <end position="246"/>
    </location>
</feature>
<keyword evidence="9" id="KW-1185">Reference proteome</keyword>
<dbReference type="GO" id="GO:0022857">
    <property type="term" value="F:transmembrane transporter activity"/>
    <property type="evidence" value="ECO:0007669"/>
    <property type="project" value="InterPro"/>
</dbReference>
<organism evidence="8 9">
    <name type="scientific">Podarcis muralis</name>
    <name type="common">Wall lizard</name>
    <name type="synonym">Lacerta muralis</name>
    <dbReference type="NCBI Taxonomy" id="64176"/>
    <lineage>
        <taxon>Eukaryota</taxon>
        <taxon>Metazoa</taxon>
        <taxon>Chordata</taxon>
        <taxon>Craniata</taxon>
        <taxon>Vertebrata</taxon>
        <taxon>Euteleostomi</taxon>
        <taxon>Lepidosauria</taxon>
        <taxon>Squamata</taxon>
        <taxon>Bifurcata</taxon>
        <taxon>Unidentata</taxon>
        <taxon>Episquamata</taxon>
        <taxon>Laterata</taxon>
        <taxon>Lacertibaenia</taxon>
        <taxon>Lacertidae</taxon>
        <taxon>Podarcis</taxon>
    </lineage>
</organism>
<dbReference type="SUPFAM" id="SSF103473">
    <property type="entry name" value="MFS general substrate transporter"/>
    <property type="match status" value="1"/>
</dbReference>
<evidence type="ECO:0000256" key="1">
    <source>
        <dbReference type="ARBA" id="ARBA00004141"/>
    </source>
</evidence>
<feature type="transmembrane region" description="Helical" evidence="7">
    <location>
        <begin position="417"/>
        <end position="438"/>
    </location>
</feature>
<proteinExistence type="inferred from homology"/>
<sequence length="485" mass="52915">MVKCENLTDGVGTGIAQSVEHETLNLGAMGSSPHRAKDCSKFDPCGPFHPGELPHSCQHSSLLLLLSTTVFIICFLVAAPLFGYLGDRYNRKIILSAGVILWSGVLLPMPWLFFISRGLVGAGTASYSTIAPTIIADLFEKDRRTCMLSLFYIFIPVGSGLGYIMSSGMAMATGYWNWGFRVSLFWMDPPFWGQNGRVLPLCTLSREFHSAEQIRPLASAHRHWSFLWSSLGVTAMSFIVGALGFWMPVFLSRAQLIHDAVPPCQQEGSCDTSNSQIFGGITIATGIFGVIAGAEAARRFKKTNAMGDPLICAVGLLTSSPSMYLAIMLAQESIIATYVSMWQEGFCLSGWPCLKDNLYVVKPTCQSTALSVQIFVSHLFGDAGSPYLIGIKILCENVRLRQNWASSYLASFRSLQYSFVVCCFVGALGGGCFLLTALRIKEDRLEATPPPPPPVKGNSDPWAQRICTRGAVGADSPRRHNWVCV</sequence>
<dbReference type="InterPro" id="IPR044770">
    <property type="entry name" value="MFS_spinster-like"/>
</dbReference>
<accession>A0A670JM78</accession>
<dbReference type="PANTHER" id="PTHR23505:SF3">
    <property type="entry name" value="PROTEIN SPINSTER HOMOLOG 3"/>
    <property type="match status" value="1"/>
</dbReference>
<dbReference type="AlphaFoldDB" id="A0A670JM78"/>
<evidence type="ECO:0008006" key="10">
    <source>
        <dbReference type="Google" id="ProtNLM"/>
    </source>
</evidence>
<feature type="transmembrane region" description="Helical" evidence="7">
    <location>
        <begin position="93"/>
        <end position="113"/>
    </location>
</feature>
<dbReference type="CDD" id="cd17328">
    <property type="entry name" value="MFS_spinster_like"/>
    <property type="match status" value="1"/>
</dbReference>
<evidence type="ECO:0000256" key="7">
    <source>
        <dbReference type="SAM" id="Phobius"/>
    </source>
</evidence>
<dbReference type="Proteomes" id="UP000472272">
    <property type="component" value="Chromosome 15"/>
</dbReference>
<evidence type="ECO:0000256" key="3">
    <source>
        <dbReference type="ARBA" id="ARBA00022692"/>
    </source>
</evidence>
<name>A0A670JM78_PODMU</name>
<keyword evidence="2" id="KW-0813">Transport</keyword>